<name>A0A918VLN8_9HYPH</name>
<evidence type="ECO:0000313" key="4">
    <source>
        <dbReference type="EMBL" id="GHA11376.1"/>
    </source>
</evidence>
<dbReference type="InterPro" id="IPR009628">
    <property type="entry name" value="Phage_tape_measure_N"/>
</dbReference>
<organism evidence="4 5">
    <name type="scientific">Devosia pacifica</name>
    <dbReference type="NCBI Taxonomy" id="1335967"/>
    <lineage>
        <taxon>Bacteria</taxon>
        <taxon>Pseudomonadati</taxon>
        <taxon>Pseudomonadota</taxon>
        <taxon>Alphaproteobacteria</taxon>
        <taxon>Hyphomicrobiales</taxon>
        <taxon>Devosiaceae</taxon>
        <taxon>Devosia</taxon>
    </lineage>
</organism>
<dbReference type="Pfam" id="PF13946">
    <property type="entry name" value="DUF4214"/>
    <property type="match status" value="1"/>
</dbReference>
<keyword evidence="1" id="KW-0175">Coiled coil</keyword>
<evidence type="ECO:0000313" key="5">
    <source>
        <dbReference type="Proteomes" id="UP000646579"/>
    </source>
</evidence>
<feature type="domain" description="Bacteriophage tail tape measure N-terminal" evidence="2">
    <location>
        <begin position="162"/>
        <end position="265"/>
    </location>
</feature>
<reference evidence="4" key="1">
    <citation type="journal article" date="2014" name="Int. J. Syst. Evol. Microbiol.">
        <title>Complete genome sequence of Corynebacterium casei LMG S-19264T (=DSM 44701T), isolated from a smear-ripened cheese.</title>
        <authorList>
            <consortium name="US DOE Joint Genome Institute (JGI-PGF)"/>
            <person name="Walter F."/>
            <person name="Albersmeier A."/>
            <person name="Kalinowski J."/>
            <person name="Ruckert C."/>
        </authorList>
    </citation>
    <scope>NUCLEOTIDE SEQUENCE</scope>
    <source>
        <strain evidence="4">KCTC 32437</strain>
    </source>
</reference>
<keyword evidence="5" id="KW-1185">Reference proteome</keyword>
<evidence type="ECO:0000256" key="1">
    <source>
        <dbReference type="SAM" id="Coils"/>
    </source>
</evidence>
<evidence type="ECO:0000259" key="3">
    <source>
        <dbReference type="Pfam" id="PF13946"/>
    </source>
</evidence>
<sequence>MNTTTNTVTVRLRVEADGALRDLDRFDKELQETAQSAARAGSATGAFEAQLKRMTAAQQAGIPVQEARVASMSREEKLYQRLAASSSAESRIRLKAEQDLSRAAAAASNLVVQGKLREEDALRDLMALEQARAAQIDAAIVDAQRLAAANDTVAASNMRVGRTADRAAVRQNLMYQYADVGVSLASGMPAHMVAIQQGAQIVGGPGGLNAALAETGALARMVVTRFGLIGAAIAGGLVAIDSMTDSINETSDVTVTWGDTALATVQVIAGGLYSVVQPAVDAVSGWFADNWATIVDITKTTVNLIVRGFVGGFTIVSNSVQALPDIFALAGAAAANAFIRAINAMVNQVAAGLNVIISGVNEMGANIALIEPPNLKEFEAEAAIAQRLNDRYMALGETMAGIAKADYAGQLFDAIEVQAIENARNRLSETEEAAKGAGGAAKKAADDTKKLTDELTAAEKAAQETAEALGSTLGEAFSSLFDGPITDLEDALDGILSSFAQLGQQNLSNVFQGMFSTPANENLDPIGSMPSWQQMGDFVEKGAAKGTKAGAEGGIFSGLGALFGGKDGQGGTALTEALNMGLGGLGIGYSMQDPMQGAIGGAMQGLPALFAGNPIPALIGGLGGFIGGLFGASKALKEAQAALAKVRGEIDNFIDVGQGRGLGEMTKAFRDVKDQALEFEEVAQEADNFDLVAEIQDSVNQFFHFLNTDFMLGFQGTIDALRSGQGMSGAFVTAQSEVTDLREELKGFVADAQFMGDELARLSGKDLTEETAARVAEARDAAQAYALSILAGADAQTEYEDATATARGQASALQVTLEQLGMEADKAAAAIDDALNVALAKLTGEYLNEVNSSINDLSGLGYLNDIMEAQADYQASLRDAAALGLDGSLAMRELNLSLADIVQSAGLSAEHLDMLAAAFPLMSGLIDTLAGQEAMQTVADARADLRRAYDDEISIIESTISRLERFTRSIREFRAEMRIDASSPLGQRDQMEEALRQFRETAGLALSGDQEAQDRLTDVSQSALDEARAYYASSEAYAEIWREIDATLSQVESSAGRQLTEAQRQMDLLNQQVSGLIDINDSVVSVEDAISNLAAAMENSQNALRDQIAAMQNASKSAIEAAYQSNLGRSADQSGLDFYQDQISRGKSVDRVVSEIADSPEARIQKLYRDIFGRSADAAGLSFYLNSGKSISQIEADLQYAKLHGAMQAGGIVGAYQGGGIVGNGMFNVDSVLARYAGGGMIGLAGGEGVMNARSLQSIGPQNFEHMNRTGRIPGNDNSDVVAELRALRQDNSQLTRAVERMGTIIGLSDEETREVIRNGNNTQAEVASELRRRNAA</sequence>
<dbReference type="Proteomes" id="UP000646579">
    <property type="component" value="Unassembled WGS sequence"/>
</dbReference>
<gene>
    <name evidence="4" type="ORF">GCM10007989_02100</name>
</gene>
<proteinExistence type="predicted"/>
<evidence type="ECO:0000259" key="2">
    <source>
        <dbReference type="Pfam" id="PF06791"/>
    </source>
</evidence>
<dbReference type="InterPro" id="IPR025282">
    <property type="entry name" value="DUF4214"/>
</dbReference>
<comment type="caution">
    <text evidence="4">The sequence shown here is derived from an EMBL/GenBank/DDBJ whole genome shotgun (WGS) entry which is preliminary data.</text>
</comment>
<feature type="domain" description="DUF4214" evidence="3">
    <location>
        <begin position="1119"/>
        <end position="1162"/>
    </location>
</feature>
<protein>
    <recommendedName>
        <fullName evidence="6">DUF4214 domain-containing protein</fullName>
    </recommendedName>
</protein>
<dbReference type="RefSeq" id="WP_189422577.1">
    <property type="nucleotide sequence ID" value="NZ_BMZE01000001.1"/>
</dbReference>
<evidence type="ECO:0008006" key="6">
    <source>
        <dbReference type="Google" id="ProtNLM"/>
    </source>
</evidence>
<dbReference type="EMBL" id="BMZE01000001">
    <property type="protein sequence ID" value="GHA11376.1"/>
    <property type="molecule type" value="Genomic_DNA"/>
</dbReference>
<reference evidence="4" key="2">
    <citation type="submission" date="2020-09" db="EMBL/GenBank/DDBJ databases">
        <authorList>
            <person name="Sun Q."/>
            <person name="Kim S."/>
        </authorList>
    </citation>
    <scope>NUCLEOTIDE SEQUENCE</scope>
    <source>
        <strain evidence="4">KCTC 32437</strain>
    </source>
</reference>
<accession>A0A918VLN8</accession>
<feature type="coiled-coil region" evidence="1">
    <location>
        <begin position="1052"/>
        <end position="1114"/>
    </location>
</feature>
<dbReference type="Pfam" id="PF06791">
    <property type="entry name" value="TMP_2"/>
    <property type="match status" value="1"/>
</dbReference>
<feature type="coiled-coil region" evidence="1">
    <location>
        <begin position="441"/>
        <end position="468"/>
    </location>
</feature>